<comment type="similarity">
    <text evidence="2">Belongs to the sulfotransferase 2 family.</text>
</comment>
<comment type="caution">
    <text evidence="10">The sequence shown here is derived from an EMBL/GenBank/DDBJ whole genome shotgun (WGS) entry which is preliminary data.</text>
</comment>
<dbReference type="InterPro" id="IPR005331">
    <property type="entry name" value="Sulfotransferase"/>
</dbReference>
<accession>A0A5J4Z9I7</accession>
<evidence type="ECO:0000256" key="2">
    <source>
        <dbReference type="ARBA" id="ARBA00006339"/>
    </source>
</evidence>
<comment type="subcellular location">
    <subcellularLocation>
        <location evidence="1">Golgi apparatus membrane</location>
        <topology evidence="1">Single-pass type II membrane protein</topology>
    </subcellularLocation>
</comment>
<dbReference type="Proteomes" id="UP000324585">
    <property type="component" value="Unassembled WGS sequence"/>
</dbReference>
<name>A0A5J4Z9I7_PORPP</name>
<dbReference type="AlphaFoldDB" id="A0A5J4Z9I7"/>
<dbReference type="GO" id="GO:0000139">
    <property type="term" value="C:Golgi membrane"/>
    <property type="evidence" value="ECO:0007669"/>
    <property type="project" value="UniProtKB-SubCell"/>
</dbReference>
<dbReference type="PANTHER" id="PTHR12137">
    <property type="entry name" value="CARBOHYDRATE SULFOTRANSFERASE"/>
    <property type="match status" value="1"/>
</dbReference>
<reference evidence="11" key="1">
    <citation type="journal article" date="2019" name="Nat. Commun.">
        <title>Expansion of phycobilisome linker gene families in mesophilic red algae.</title>
        <authorList>
            <person name="Lee J."/>
            <person name="Kim D."/>
            <person name="Bhattacharya D."/>
            <person name="Yoon H.S."/>
        </authorList>
    </citation>
    <scope>NUCLEOTIDE SEQUENCE [LARGE SCALE GENOMIC DNA]</scope>
    <source>
        <strain evidence="11">CCMP 1328</strain>
    </source>
</reference>
<dbReference type="GO" id="GO:0016051">
    <property type="term" value="P:carbohydrate biosynthetic process"/>
    <property type="evidence" value="ECO:0007669"/>
    <property type="project" value="InterPro"/>
</dbReference>
<dbReference type="PANTHER" id="PTHR12137:SF54">
    <property type="entry name" value="CARBOHYDRATE SULFOTRANSFERASE"/>
    <property type="match status" value="1"/>
</dbReference>
<keyword evidence="4 9" id="KW-0812">Transmembrane</keyword>
<keyword evidence="3 10" id="KW-0808">Transferase</keyword>
<evidence type="ECO:0000256" key="7">
    <source>
        <dbReference type="ARBA" id="ARBA00023136"/>
    </source>
</evidence>
<dbReference type="Pfam" id="PF03567">
    <property type="entry name" value="Sulfotransfer_2"/>
    <property type="match status" value="1"/>
</dbReference>
<keyword evidence="8" id="KW-0325">Glycoprotein</keyword>
<keyword evidence="6" id="KW-0333">Golgi apparatus</keyword>
<evidence type="ECO:0000256" key="8">
    <source>
        <dbReference type="ARBA" id="ARBA00023180"/>
    </source>
</evidence>
<feature type="transmembrane region" description="Helical" evidence="9">
    <location>
        <begin position="21"/>
        <end position="40"/>
    </location>
</feature>
<evidence type="ECO:0000256" key="9">
    <source>
        <dbReference type="SAM" id="Phobius"/>
    </source>
</evidence>
<organism evidence="10 11">
    <name type="scientific">Porphyridium purpureum</name>
    <name type="common">Red alga</name>
    <name type="synonym">Porphyridium cruentum</name>
    <dbReference type="NCBI Taxonomy" id="35688"/>
    <lineage>
        <taxon>Eukaryota</taxon>
        <taxon>Rhodophyta</taxon>
        <taxon>Bangiophyceae</taxon>
        <taxon>Porphyridiales</taxon>
        <taxon>Porphyridiaceae</taxon>
        <taxon>Porphyridium</taxon>
    </lineage>
</organism>
<keyword evidence="7 9" id="KW-0472">Membrane</keyword>
<proteinExistence type="inferred from homology"/>
<evidence type="ECO:0000256" key="4">
    <source>
        <dbReference type="ARBA" id="ARBA00022692"/>
    </source>
</evidence>
<keyword evidence="5 9" id="KW-1133">Transmembrane helix</keyword>
<sequence>MWGRALHREQDERASQSWTSVTVGQALAWVGLVLAVAVVVENVEHIRTLVDERKRTDAAAAQWLSPLESESGNVGKMTPQEILTQLAQSEMAASEVWAMRDAQFEVRRHAQGLSGRIQTEAEFKRVVRDPLAAEIIVASSLNSVFCPVSSAASTGWKLLLRKYSRVVNFRDVETMHDRFHNGLNYLDGFQPRELLAMYQDSRILKFVFVRNPFTRLLSFYLTHIGRGDVTSDTYQNYMRFWKSKMYAIEVRNGDVTQKPTFPEFVRTLYENREKVENRHKAWLPQTRLCFTDLLGYTYVGKLESFYTDAAMILRSWDAPPYDLALFVDARQGGANLTWEMVEEYYESEGTRQMVETMYAEDLEKLQYSFSKVSMGFLDD</sequence>
<evidence type="ECO:0000256" key="6">
    <source>
        <dbReference type="ARBA" id="ARBA00023034"/>
    </source>
</evidence>
<protein>
    <submittedName>
        <fullName evidence="10">Carbohydrate sulfotransferase 14</fullName>
    </submittedName>
</protein>
<evidence type="ECO:0000256" key="3">
    <source>
        <dbReference type="ARBA" id="ARBA00022679"/>
    </source>
</evidence>
<keyword evidence="11" id="KW-1185">Reference proteome</keyword>
<evidence type="ECO:0000313" key="11">
    <source>
        <dbReference type="Proteomes" id="UP000324585"/>
    </source>
</evidence>
<dbReference type="GO" id="GO:0008146">
    <property type="term" value="F:sulfotransferase activity"/>
    <property type="evidence" value="ECO:0007669"/>
    <property type="project" value="InterPro"/>
</dbReference>
<dbReference type="InterPro" id="IPR018011">
    <property type="entry name" value="Carb_sulfotrans_8-10"/>
</dbReference>
<evidence type="ECO:0000256" key="1">
    <source>
        <dbReference type="ARBA" id="ARBA00004323"/>
    </source>
</evidence>
<evidence type="ECO:0000256" key="5">
    <source>
        <dbReference type="ARBA" id="ARBA00022989"/>
    </source>
</evidence>
<gene>
    <name evidence="10" type="ORF">FVE85_7375</name>
</gene>
<dbReference type="OrthoDB" id="2019940at2759"/>
<dbReference type="EMBL" id="VRMN01000001">
    <property type="protein sequence ID" value="KAA8499790.1"/>
    <property type="molecule type" value="Genomic_DNA"/>
</dbReference>
<evidence type="ECO:0000313" key="10">
    <source>
        <dbReference type="EMBL" id="KAA8499790.1"/>
    </source>
</evidence>